<feature type="region of interest" description="Disordered" evidence="1">
    <location>
        <begin position="43"/>
        <end position="63"/>
    </location>
</feature>
<feature type="compositionally biased region" description="Basic and acidic residues" evidence="1">
    <location>
        <begin position="54"/>
        <end position="63"/>
    </location>
</feature>
<reference evidence="3" key="1">
    <citation type="submission" date="2022-11" db="UniProtKB">
        <authorList>
            <consortium name="WormBaseParasite"/>
        </authorList>
    </citation>
    <scope>IDENTIFICATION</scope>
</reference>
<evidence type="ECO:0000313" key="2">
    <source>
        <dbReference type="Proteomes" id="UP000887574"/>
    </source>
</evidence>
<proteinExistence type="predicted"/>
<evidence type="ECO:0000313" key="3">
    <source>
        <dbReference type="WBParaSite" id="jg3201"/>
    </source>
</evidence>
<dbReference type="Proteomes" id="UP000887574">
    <property type="component" value="Unplaced"/>
</dbReference>
<dbReference type="AlphaFoldDB" id="A0A915E7M0"/>
<protein>
    <submittedName>
        <fullName evidence="3">Uncharacterized protein</fullName>
    </submittedName>
</protein>
<evidence type="ECO:0000256" key="1">
    <source>
        <dbReference type="SAM" id="MobiDB-lite"/>
    </source>
</evidence>
<name>A0A915E7M0_9BILA</name>
<feature type="compositionally biased region" description="Polar residues" evidence="1">
    <location>
        <begin position="43"/>
        <end position="53"/>
    </location>
</feature>
<keyword evidence="2" id="KW-1185">Reference proteome</keyword>
<accession>A0A915E7M0</accession>
<sequence length="297" mass="32811">MARTLQRLTLTFLGYQEAIVDCKEALGSHIKAMQSRKRIMIYSSQTPNQQTRQLDPKPKPREGEVMTSQLAAPFNSCSRASRRLFESVNSQAEREKSACANNMQNHISKGVAAQPPNARSRLTRPTFKQDGLAAIKLRCTLIPPATNLGASSEEETVRSIKSKTLLWRGQWTQSGRCKNRLPQFDILSHGCGAGRLASATWMKIFACGSRIMASAGCLAMGVQKGLWNRRVFVVQAPVQHHQASIQDEGNAITSTLICQGLGINDRGSCYLYLKNPHQLISVRCAKAKSPMDEPKRG</sequence>
<dbReference type="WBParaSite" id="jg3201">
    <property type="protein sequence ID" value="jg3201"/>
    <property type="gene ID" value="jg3201"/>
</dbReference>
<organism evidence="2 3">
    <name type="scientific">Ditylenchus dipsaci</name>
    <dbReference type="NCBI Taxonomy" id="166011"/>
    <lineage>
        <taxon>Eukaryota</taxon>
        <taxon>Metazoa</taxon>
        <taxon>Ecdysozoa</taxon>
        <taxon>Nematoda</taxon>
        <taxon>Chromadorea</taxon>
        <taxon>Rhabditida</taxon>
        <taxon>Tylenchina</taxon>
        <taxon>Tylenchomorpha</taxon>
        <taxon>Sphaerularioidea</taxon>
        <taxon>Anguinidae</taxon>
        <taxon>Anguininae</taxon>
        <taxon>Ditylenchus</taxon>
    </lineage>
</organism>